<accession>G4YUP6</accession>
<dbReference type="PANTHER" id="PTHR46586">
    <property type="entry name" value="ANKYRIN REPEAT-CONTAINING PROTEIN"/>
    <property type="match status" value="1"/>
</dbReference>
<dbReference type="Gene3D" id="1.25.40.20">
    <property type="entry name" value="Ankyrin repeat-containing domain"/>
    <property type="match status" value="3"/>
</dbReference>
<dbReference type="InterPro" id="IPR052050">
    <property type="entry name" value="SecEffector_AnkRepeat"/>
</dbReference>
<dbReference type="Proteomes" id="UP000002640">
    <property type="component" value="Unassembled WGS sequence"/>
</dbReference>
<protein>
    <recommendedName>
        <fullName evidence="4">Ankyrin repeat-containing domain</fullName>
    </recommendedName>
</protein>
<dbReference type="RefSeq" id="XP_009520789.1">
    <property type="nucleotide sequence ID" value="XM_009522494.1"/>
</dbReference>
<evidence type="ECO:0000313" key="3">
    <source>
        <dbReference type="Proteomes" id="UP000002640"/>
    </source>
</evidence>
<gene>
    <name evidence="2" type="ORF">PHYSODRAFT_326510</name>
</gene>
<proteinExistence type="predicted"/>
<dbReference type="EMBL" id="JH159152">
    <property type="protein sequence ID" value="EGZ25501.1"/>
    <property type="molecule type" value="Genomic_DNA"/>
</dbReference>
<feature type="region of interest" description="Disordered" evidence="1">
    <location>
        <begin position="1"/>
        <end position="34"/>
    </location>
</feature>
<keyword evidence="3" id="KW-1185">Reference proteome</keyword>
<evidence type="ECO:0000256" key="1">
    <source>
        <dbReference type="SAM" id="MobiDB-lite"/>
    </source>
</evidence>
<dbReference type="InterPro" id="IPR036770">
    <property type="entry name" value="Ankyrin_rpt-contain_sf"/>
</dbReference>
<dbReference type="InParanoid" id="G4YUP6"/>
<dbReference type="AlphaFoldDB" id="G4YUP6"/>
<dbReference type="SMR" id="G4YUP6"/>
<evidence type="ECO:0000313" key="2">
    <source>
        <dbReference type="EMBL" id="EGZ25501.1"/>
    </source>
</evidence>
<organism evidence="2 3">
    <name type="scientific">Phytophthora sojae (strain P6497)</name>
    <name type="common">Soybean stem and root rot agent</name>
    <name type="synonym">Phytophthora megasperma f. sp. glycines</name>
    <dbReference type="NCBI Taxonomy" id="1094619"/>
    <lineage>
        <taxon>Eukaryota</taxon>
        <taxon>Sar</taxon>
        <taxon>Stramenopiles</taxon>
        <taxon>Oomycota</taxon>
        <taxon>Peronosporomycetes</taxon>
        <taxon>Peronosporales</taxon>
        <taxon>Peronosporaceae</taxon>
        <taxon>Phytophthora</taxon>
    </lineage>
</organism>
<dbReference type="SMART" id="SM00248">
    <property type="entry name" value="ANK"/>
    <property type="match status" value="5"/>
</dbReference>
<dbReference type="InterPro" id="IPR002110">
    <property type="entry name" value="Ankyrin_rpt"/>
</dbReference>
<dbReference type="SUPFAM" id="SSF48403">
    <property type="entry name" value="Ankyrin repeat"/>
    <property type="match status" value="2"/>
</dbReference>
<reference evidence="2 3" key="1">
    <citation type="journal article" date="2006" name="Science">
        <title>Phytophthora genome sequences uncover evolutionary origins and mechanisms of pathogenesis.</title>
        <authorList>
            <person name="Tyler B.M."/>
            <person name="Tripathy S."/>
            <person name="Zhang X."/>
            <person name="Dehal P."/>
            <person name="Jiang R.H."/>
            <person name="Aerts A."/>
            <person name="Arredondo F.D."/>
            <person name="Baxter L."/>
            <person name="Bensasson D."/>
            <person name="Beynon J.L."/>
            <person name="Chapman J."/>
            <person name="Damasceno C.M."/>
            <person name="Dorrance A.E."/>
            <person name="Dou D."/>
            <person name="Dickerman A.W."/>
            <person name="Dubchak I.L."/>
            <person name="Garbelotto M."/>
            <person name="Gijzen M."/>
            <person name="Gordon S.G."/>
            <person name="Govers F."/>
            <person name="Grunwald N.J."/>
            <person name="Huang W."/>
            <person name="Ivors K.L."/>
            <person name="Jones R.W."/>
            <person name="Kamoun S."/>
            <person name="Krampis K."/>
            <person name="Lamour K.H."/>
            <person name="Lee M.K."/>
            <person name="McDonald W.H."/>
            <person name="Medina M."/>
            <person name="Meijer H.J."/>
            <person name="Nordberg E.K."/>
            <person name="Maclean D.J."/>
            <person name="Ospina-Giraldo M.D."/>
            <person name="Morris P.F."/>
            <person name="Phuntumart V."/>
            <person name="Putnam N.H."/>
            <person name="Rash S."/>
            <person name="Rose J.K."/>
            <person name="Sakihama Y."/>
            <person name="Salamov A.A."/>
            <person name="Savidor A."/>
            <person name="Scheuring C.F."/>
            <person name="Smith B.M."/>
            <person name="Sobral B.W."/>
            <person name="Terry A."/>
            <person name="Torto-Alalibo T.A."/>
            <person name="Win J."/>
            <person name="Xu Z."/>
            <person name="Zhang H."/>
            <person name="Grigoriev I.V."/>
            <person name="Rokhsar D.S."/>
            <person name="Boore J.L."/>
        </authorList>
    </citation>
    <scope>NUCLEOTIDE SEQUENCE [LARGE SCALE GENOMIC DNA]</scope>
    <source>
        <strain evidence="2 3">P6497</strain>
    </source>
</reference>
<evidence type="ECO:0008006" key="4">
    <source>
        <dbReference type="Google" id="ProtNLM"/>
    </source>
</evidence>
<dbReference type="KEGG" id="psoj:PHYSODRAFT_326510"/>
<dbReference type="OMA" id="HEGCMSE"/>
<dbReference type="PANTHER" id="PTHR46586:SF3">
    <property type="entry name" value="ANKYRIN REPEAT-CONTAINING PROTEIN"/>
    <property type="match status" value="1"/>
</dbReference>
<dbReference type="GeneID" id="20645447"/>
<feature type="compositionally biased region" description="Basic residues" evidence="1">
    <location>
        <begin position="17"/>
        <end position="26"/>
    </location>
</feature>
<name>G4YUP6_PHYSP</name>
<sequence>MPDVRKRTTSSSDSNKRARTRAKHQTTTKNYPRFRGARFPHKVEALPHVLDQIDVLLMNRHDALKEAARSGQVAWLNQLIHGGECSGECEALVAAASNGQRACVDALLLKFYSRIYVERKHQRALRKAVPAAGGNGHLDTLTALLQKQFNFYVIESATAVWETLEAATESGHLHVVRFLVQHSESADLMQKYNYNIGFRPLRSLARAIVAGHSNVVEFVLGLDAAWWDLVAAFAAAVDVGPPGLADRILDIYLRTAEDKSMLVQLAIEEGSVNAVKYLINHGHNQSDLGSISMTGTEVLVLLCRKKCASPESINRAFVSSFKIEMTRYLYENEEISSEAVVAAFKKATVTGTGSSKHVQDWKEITKFLLKDDRIPAQVIGKALVSAVSRNKMELVEVLDDDARITAEMAIEALVTTMFDFYMVFEAVTNGYLHIVQWLAAEHGHLEILKWLHTNGPERCSTKAMDMAAANGHLEIVRWLHESRGEGYTAAYGHLSVAKFLFENRHEGCMSEAMRLAASKGHLEVVQWLHANRSEGNPGAAMRAAATSEKATVVEWLCDIVREERRGQARIREAAQLALEANHSQLAVEMEGK</sequence>
<dbReference type="Pfam" id="PF13637">
    <property type="entry name" value="Ank_4"/>
    <property type="match status" value="2"/>
</dbReference>